<dbReference type="Gene3D" id="3.90.1150.10">
    <property type="entry name" value="Aspartate Aminotransferase, domain 1"/>
    <property type="match status" value="1"/>
</dbReference>
<gene>
    <name evidence="35" type="primary">folD</name>
    <name evidence="35" type="ORF">TNCT_634691</name>
</gene>
<dbReference type="SUPFAM" id="SSF51735">
    <property type="entry name" value="NAD(P)-binding Rossmann-fold domains"/>
    <property type="match status" value="1"/>
</dbReference>
<evidence type="ECO:0000256" key="15">
    <source>
        <dbReference type="ARBA" id="ARBA00022692"/>
    </source>
</evidence>
<evidence type="ECO:0000256" key="19">
    <source>
        <dbReference type="ARBA" id="ARBA00022857"/>
    </source>
</evidence>
<evidence type="ECO:0000256" key="12">
    <source>
        <dbReference type="ARBA" id="ARBA00022630"/>
    </source>
</evidence>
<comment type="similarity">
    <text evidence="6">Belongs to the ACDP family.</text>
</comment>
<comment type="subunit">
    <text evidence="7">Homodimer.</text>
</comment>
<dbReference type="Pfam" id="PF00763">
    <property type="entry name" value="THF_DHG_CYH"/>
    <property type="match status" value="1"/>
</dbReference>
<evidence type="ECO:0000256" key="10">
    <source>
        <dbReference type="ARBA" id="ARBA00022602"/>
    </source>
</evidence>
<dbReference type="GO" id="GO:0006526">
    <property type="term" value="P:L-arginine biosynthetic process"/>
    <property type="evidence" value="ECO:0007669"/>
    <property type="project" value="UniProtKB-ARBA"/>
</dbReference>
<dbReference type="InterPro" id="IPR003382">
    <property type="entry name" value="Flavoprotein"/>
</dbReference>
<dbReference type="Gene3D" id="3.40.50.720">
    <property type="entry name" value="NAD(P)-binding Rossmann-like Domain"/>
    <property type="match status" value="1"/>
</dbReference>
<evidence type="ECO:0000256" key="32">
    <source>
        <dbReference type="SAM" id="Phobius"/>
    </source>
</evidence>
<dbReference type="CDD" id="cd04590">
    <property type="entry name" value="CBS_pair_CorC_HlyC_assoc"/>
    <property type="match status" value="1"/>
</dbReference>
<dbReference type="InterPro" id="IPR020631">
    <property type="entry name" value="THF_DH/CycHdrlase_NAD-bd_dom"/>
</dbReference>
<comment type="similarity">
    <text evidence="5">Belongs to the class-III pyridoxal-phosphate-dependent aminotransferase family.</text>
</comment>
<keyword evidence="36" id="KW-1185">Reference proteome</keyword>
<keyword evidence="25 30" id="KW-0472">Membrane</keyword>
<dbReference type="SUPFAM" id="SSF53383">
    <property type="entry name" value="PLP-dependent transferases"/>
    <property type="match status" value="1"/>
</dbReference>
<comment type="caution">
    <text evidence="35">The sequence shown here is derived from an EMBL/GenBank/DDBJ whole genome shotgun (WGS) entry which is preliminary data.</text>
</comment>
<evidence type="ECO:0000256" key="17">
    <source>
        <dbReference type="ARBA" id="ARBA00022755"/>
    </source>
</evidence>
<dbReference type="InterPro" id="IPR015421">
    <property type="entry name" value="PyrdxlP-dep_Trfase_major"/>
</dbReference>
<dbReference type="SMART" id="SM01091">
    <property type="entry name" value="CorC_HlyC"/>
    <property type="match status" value="1"/>
</dbReference>
<evidence type="ECO:0000256" key="27">
    <source>
        <dbReference type="ARBA" id="ARBA00023268"/>
    </source>
</evidence>
<dbReference type="PROSITE" id="PS00767">
    <property type="entry name" value="THF_DHG_CYH_2"/>
    <property type="match status" value="1"/>
</dbReference>
<dbReference type="AlphaFoldDB" id="A0A8X6IFV4"/>
<dbReference type="Pfam" id="PF00202">
    <property type="entry name" value="Aminotran_3"/>
    <property type="match status" value="1"/>
</dbReference>
<dbReference type="Pfam" id="PF02882">
    <property type="entry name" value="THF_DHG_CYH_C"/>
    <property type="match status" value="1"/>
</dbReference>
<keyword evidence="17" id="KW-0658">Purine biosynthesis</keyword>
<dbReference type="InterPro" id="IPR004507">
    <property type="entry name" value="UbiX-like"/>
</dbReference>
<dbReference type="PRINTS" id="PR00085">
    <property type="entry name" value="THFDHDRGNASE"/>
</dbReference>
<dbReference type="EMBL" id="BMAO01011793">
    <property type="protein sequence ID" value="GFQ76455.1"/>
    <property type="molecule type" value="Genomic_DNA"/>
</dbReference>
<evidence type="ECO:0000256" key="30">
    <source>
        <dbReference type="PROSITE-ProRule" id="PRU01193"/>
    </source>
</evidence>
<dbReference type="Pfam" id="PF00571">
    <property type="entry name" value="CBS"/>
    <property type="match status" value="2"/>
</dbReference>
<keyword evidence="12" id="KW-0285">Flavoprotein</keyword>
<evidence type="ECO:0000256" key="21">
    <source>
        <dbReference type="ARBA" id="ARBA00022989"/>
    </source>
</evidence>
<dbReference type="SMART" id="SM00116">
    <property type="entry name" value="CBS"/>
    <property type="match status" value="2"/>
</dbReference>
<dbReference type="GO" id="GO:0016020">
    <property type="term" value="C:membrane"/>
    <property type="evidence" value="ECO:0007669"/>
    <property type="project" value="UniProtKB-SubCell"/>
</dbReference>
<dbReference type="Gene3D" id="3.40.640.10">
    <property type="entry name" value="Type I PLP-dependent aspartate aminotransferase-like (Major domain)"/>
    <property type="match status" value="1"/>
</dbReference>
<feature type="domain" description="CBS" evidence="33">
    <location>
        <begin position="601"/>
        <end position="658"/>
    </location>
</feature>
<dbReference type="HAMAP" id="MF_01576">
    <property type="entry name" value="THF_DHG_CYH"/>
    <property type="match status" value="1"/>
</dbReference>
<dbReference type="PROSITE" id="PS51846">
    <property type="entry name" value="CNNM"/>
    <property type="match status" value="1"/>
</dbReference>
<evidence type="ECO:0000256" key="29">
    <source>
        <dbReference type="PROSITE-ProRule" id="PRU00703"/>
    </source>
</evidence>
<dbReference type="GO" id="GO:0050660">
    <property type="term" value="F:flavin adenine dinucleotide binding"/>
    <property type="evidence" value="ECO:0007669"/>
    <property type="project" value="InterPro"/>
</dbReference>
<evidence type="ECO:0000256" key="31">
    <source>
        <dbReference type="SAM" id="Coils"/>
    </source>
</evidence>
<evidence type="ECO:0000256" key="20">
    <source>
        <dbReference type="ARBA" id="ARBA00022898"/>
    </source>
</evidence>
<evidence type="ECO:0000256" key="14">
    <source>
        <dbReference type="ARBA" id="ARBA00022679"/>
    </source>
</evidence>
<feature type="transmembrane region" description="Helical" evidence="32">
    <location>
        <begin position="419"/>
        <end position="437"/>
    </location>
</feature>
<keyword evidence="18" id="KW-0378">Hydrolase</keyword>
<evidence type="ECO:0000256" key="2">
    <source>
        <dbReference type="ARBA" id="ARBA00004141"/>
    </source>
</evidence>
<dbReference type="Proteomes" id="UP000887116">
    <property type="component" value="Unassembled WGS sequence"/>
</dbReference>
<dbReference type="InterPro" id="IPR046346">
    <property type="entry name" value="Aminoacid_DH-like_N_sf"/>
</dbReference>
<dbReference type="SUPFAM" id="SSF53223">
    <property type="entry name" value="Aminoacid dehydrogenase-like, N-terminal domain"/>
    <property type="match status" value="1"/>
</dbReference>
<dbReference type="HAMAP" id="MF_01984">
    <property type="entry name" value="ubiX_pad"/>
    <property type="match status" value="1"/>
</dbReference>
<dbReference type="GO" id="GO:0042802">
    <property type="term" value="F:identical protein binding"/>
    <property type="evidence" value="ECO:0007669"/>
    <property type="project" value="TreeGrafter"/>
</dbReference>
<organism evidence="35 36">
    <name type="scientific">Trichonephila clavata</name>
    <name type="common">Joro spider</name>
    <name type="synonym">Nephila clavata</name>
    <dbReference type="NCBI Taxonomy" id="2740835"/>
    <lineage>
        <taxon>Eukaryota</taxon>
        <taxon>Metazoa</taxon>
        <taxon>Ecdysozoa</taxon>
        <taxon>Arthropoda</taxon>
        <taxon>Chelicerata</taxon>
        <taxon>Arachnida</taxon>
        <taxon>Araneae</taxon>
        <taxon>Araneomorphae</taxon>
        <taxon>Entelegynae</taxon>
        <taxon>Araneoidea</taxon>
        <taxon>Nephilidae</taxon>
        <taxon>Trichonephila</taxon>
    </lineage>
</organism>
<evidence type="ECO:0000256" key="1">
    <source>
        <dbReference type="ARBA" id="ARBA00001933"/>
    </source>
</evidence>
<dbReference type="GO" id="GO:0006164">
    <property type="term" value="P:purine nucleotide biosynthetic process"/>
    <property type="evidence" value="ECO:0007669"/>
    <property type="project" value="UniProtKB-KW"/>
</dbReference>
<evidence type="ECO:0000256" key="7">
    <source>
        <dbReference type="ARBA" id="ARBA00011738"/>
    </source>
</evidence>
<dbReference type="Pfam" id="PF10073">
    <property type="entry name" value="GapR_DNA-bd"/>
    <property type="match status" value="1"/>
</dbReference>
<dbReference type="InterPro" id="IPR036551">
    <property type="entry name" value="Flavin_trans-like"/>
</dbReference>
<evidence type="ECO:0000256" key="8">
    <source>
        <dbReference type="ARBA" id="ARBA00022563"/>
    </source>
</evidence>
<dbReference type="FunFam" id="3.40.640.10:FF:000004">
    <property type="entry name" value="Acetylornithine aminotransferase"/>
    <property type="match status" value="1"/>
</dbReference>
<reference evidence="35" key="1">
    <citation type="submission" date="2020-07" db="EMBL/GenBank/DDBJ databases">
        <title>Multicomponent nature underlies the extraordinary mechanical properties of spider dragline silk.</title>
        <authorList>
            <person name="Kono N."/>
            <person name="Nakamura H."/>
            <person name="Mori M."/>
            <person name="Yoshida Y."/>
            <person name="Ohtoshi R."/>
            <person name="Malay A.D."/>
            <person name="Moran D.A.P."/>
            <person name="Tomita M."/>
            <person name="Numata K."/>
            <person name="Arakawa K."/>
        </authorList>
    </citation>
    <scope>NUCLEOTIDE SEQUENCE</scope>
</reference>
<dbReference type="NCBIfam" id="TIGR00707">
    <property type="entry name" value="argD"/>
    <property type="match status" value="1"/>
</dbReference>
<dbReference type="GO" id="GO:0030170">
    <property type="term" value="F:pyridoxal phosphate binding"/>
    <property type="evidence" value="ECO:0007669"/>
    <property type="project" value="InterPro"/>
</dbReference>
<evidence type="ECO:0000256" key="11">
    <source>
        <dbReference type="ARBA" id="ARBA00022605"/>
    </source>
</evidence>
<sequence length="1236" mass="137657">MDHVVSAYNRLDTPIVRGAGAYLFDKDGKKYLDFAAGISTTSLGHCHPYITDKLKEQLSSLWHCSNIFTIPEQERLADRLTTLTFADKVFFCSSGLEATEAAIKFIRRYFYSKGQAKRNHIVTIEGGFHGRSIAAISAGGNEKSREGFAPLLSGFDKVPRNDIKALEKKISDETAAVFLEPIQSEGGVYPLDVEYLQKVREITKAQGIILCFDEVQCGYGRIGSLFYYQNVGIEPDMLTCAKAMGNGFPLAACLVKDYIAEAITPGTHGSTYGGNPLAMTVGNAVLDIMLKEGFFDHVKRISKYLKEKLLPLAKEFPEMISEVRGEGLLMGIELATPVADKVISRSLDKGAEIGLTSISRSRVNKLKLDGNKKARVIDRLLNRKELTIGTVLLGNTIINITCSALFTAIFINLFGNEGILLSTIIMTFCILLFCEVLPKTYAIQNPEKFASFSAYFVLFFVKIFSPLTIGIQFIVNLILKLCGLHKDKEVISAADAMRNMITLHRSEGTMLQQDLDMLSSILDLAETEISQIMTHRRNLFSLDIDRNKEELIREILTSSHSRVPLWQEESEKIVGVIHVKALINALREKNNKAEEVGITQVMSKPWFIPESTPLSVQLHNFRKNRKHLAFVIDEYGALQGIVTLEDILEEIVGEISDEHDLITENFIKKISDNMYHIEGKSTIRDINRQLYWNLPDEEATTLAGMIVNEIERIPDEGEEFSMYGFRFKILKKDKNIITVVEVQVKTERIEKLEQEKRDVQDHIRDVYAKAADEGWDIKVMKQIIRLRKMDDDDREEQEILLDTYKRALGMSYEEELKALKDVDYETHLVISSAGKITLAHEIKEKLEDITSLADFYYSEEKIGEKIASGSFKTSGMIVAPCSMKTMSEIASGVTSNLLTRAADVTLKERRKLILMVRESPLHLGHLQNMLKLTEMGAIIAPPVPAFYIKPKSLDDIVNHSVGKVLDLFDIKLPDFKEWQGIILVGSNPASQVYVRNKQKKAESIGISSETIVLPNNISEDELIEKINKLNEDRSVHGILVQLPLPNHISASRVINAVSIEKDVDGFHDENVGRLVKGEKNCLIPCTPKGSLHLIKSIEENLSGKNAVVIGRSNIVGKPMFHLLLQENCTATILHSQSKNLAEYCSKADIVVAAVGKPNFVQADWIKKGAIVIDVGINSVNVGELVGDVDFEGIKGKAKAITPVPGGVGPMTIAFLMMNTVIAACLQKGVDASNFIS</sequence>
<dbReference type="CDD" id="cd00610">
    <property type="entry name" value="OAT_like"/>
    <property type="match status" value="1"/>
</dbReference>
<keyword evidence="16" id="KW-0677">Repeat</keyword>
<dbReference type="SUPFAM" id="SSF56176">
    <property type="entry name" value="FAD-binding/transporter-associated domain-like"/>
    <property type="match status" value="1"/>
</dbReference>
<feature type="coiled-coil region" evidence="31">
    <location>
        <begin position="742"/>
        <end position="769"/>
    </location>
</feature>
<dbReference type="InterPro" id="IPR020867">
    <property type="entry name" value="THF_DH/CycHdrlase_CS"/>
</dbReference>
<dbReference type="NCBIfam" id="NF002325">
    <property type="entry name" value="PRK01278.1"/>
    <property type="match status" value="1"/>
</dbReference>
<name>A0A8X6IFV4_TRICU</name>
<dbReference type="InterPro" id="IPR046342">
    <property type="entry name" value="CBS_dom_sf"/>
</dbReference>
<dbReference type="GO" id="GO:0004477">
    <property type="term" value="F:methenyltetrahydrofolate cyclohydrolase activity"/>
    <property type="evidence" value="ECO:0007669"/>
    <property type="project" value="UniProtKB-EC"/>
</dbReference>
<evidence type="ECO:0000256" key="4">
    <source>
        <dbReference type="ARBA" id="ARBA00005024"/>
    </source>
</evidence>
<dbReference type="InterPro" id="IPR049704">
    <property type="entry name" value="Aminotrans_3_PPA_site"/>
</dbReference>
<feature type="domain" description="CNNM transmembrane" evidence="34">
    <location>
        <begin position="350"/>
        <end position="515"/>
    </location>
</feature>
<dbReference type="InterPro" id="IPR036318">
    <property type="entry name" value="FAD-bd_PCMH-like_sf"/>
</dbReference>
<dbReference type="Gene3D" id="3.10.580.10">
    <property type="entry name" value="CBS-domain"/>
    <property type="match status" value="1"/>
</dbReference>
<dbReference type="Gene3D" id="3.30.465.10">
    <property type="match status" value="1"/>
</dbReference>
<dbReference type="GO" id="GO:0004659">
    <property type="term" value="F:prenyltransferase activity"/>
    <property type="evidence" value="ECO:0007669"/>
    <property type="project" value="UniProtKB-KW"/>
</dbReference>
<keyword evidence="13" id="KW-0288">FMN</keyword>
<keyword evidence="10" id="KW-0637">Prenyltransferase</keyword>
<dbReference type="SUPFAM" id="SSF54631">
    <property type="entry name" value="CBS-domain pair"/>
    <property type="match status" value="1"/>
</dbReference>
<dbReference type="GO" id="GO:0000105">
    <property type="term" value="P:L-histidine biosynthetic process"/>
    <property type="evidence" value="ECO:0007669"/>
    <property type="project" value="UniProtKB-KW"/>
</dbReference>
<dbReference type="Gene3D" id="3.40.50.10860">
    <property type="entry name" value="Leucine Dehydrogenase, chain A, domain 1"/>
    <property type="match status" value="1"/>
</dbReference>
<keyword evidence="15 30" id="KW-0812">Transmembrane</keyword>
<dbReference type="InterPro" id="IPR020630">
    <property type="entry name" value="THF_DH/CycHdrlase_cat_dom"/>
</dbReference>
<dbReference type="InterPro" id="IPR005170">
    <property type="entry name" value="Transptr-assoc_dom"/>
</dbReference>
<dbReference type="NCBIfam" id="NF004685">
    <property type="entry name" value="PRK06029.1"/>
    <property type="match status" value="1"/>
</dbReference>
<comment type="cofactor">
    <cofactor evidence="1">
        <name>pyridoxal 5'-phosphate</name>
        <dbReference type="ChEBI" id="CHEBI:597326"/>
    </cofactor>
</comment>
<evidence type="ECO:0000256" key="5">
    <source>
        <dbReference type="ARBA" id="ARBA00008954"/>
    </source>
</evidence>
<evidence type="ECO:0000259" key="34">
    <source>
        <dbReference type="PROSITE" id="PS51846"/>
    </source>
</evidence>
<dbReference type="GO" id="GO:0009086">
    <property type="term" value="P:methionine biosynthetic process"/>
    <property type="evidence" value="ECO:0007669"/>
    <property type="project" value="UniProtKB-KW"/>
</dbReference>
<keyword evidence="14" id="KW-0808">Transferase</keyword>
<keyword evidence="27" id="KW-0511">Multifunctional enzyme</keyword>
<evidence type="ECO:0000256" key="3">
    <source>
        <dbReference type="ARBA" id="ARBA00004173"/>
    </source>
</evidence>
<feature type="domain" description="CBS" evidence="33">
    <location>
        <begin position="533"/>
        <end position="594"/>
    </location>
</feature>
<feature type="transmembrane region" description="Helical" evidence="32">
    <location>
        <begin position="386"/>
        <end position="413"/>
    </location>
</feature>
<evidence type="ECO:0000313" key="36">
    <source>
        <dbReference type="Proteomes" id="UP000887116"/>
    </source>
</evidence>
<comment type="pathway">
    <text evidence="4">Amino-acid biosynthesis; L-arginine biosynthesis; N(2)-acetyl-L-ornithine from L-glutamate: step 4/4.</text>
</comment>
<dbReference type="PANTHER" id="PTHR11986">
    <property type="entry name" value="AMINOTRANSFERASE CLASS III"/>
    <property type="match status" value="1"/>
</dbReference>
<dbReference type="NCBIfam" id="TIGR00421">
    <property type="entry name" value="ubiX_pad"/>
    <property type="match status" value="1"/>
</dbReference>
<dbReference type="GO" id="GO:0003677">
    <property type="term" value="F:DNA binding"/>
    <property type="evidence" value="ECO:0007669"/>
    <property type="project" value="InterPro"/>
</dbReference>
<protein>
    <submittedName>
        <fullName evidence="35">Bifunctional protein FolD</fullName>
    </submittedName>
</protein>
<dbReference type="GO" id="GO:0006730">
    <property type="term" value="P:one-carbon metabolic process"/>
    <property type="evidence" value="ECO:0007669"/>
    <property type="project" value="UniProtKB-KW"/>
</dbReference>
<dbReference type="PROSITE" id="PS51371">
    <property type="entry name" value="CBS"/>
    <property type="match status" value="2"/>
</dbReference>
<dbReference type="Gene3D" id="3.40.50.1950">
    <property type="entry name" value="Flavin prenyltransferase-like"/>
    <property type="match status" value="1"/>
</dbReference>
<dbReference type="GO" id="GO:0004488">
    <property type="term" value="F:methylenetetrahydrofolate dehydrogenase (NADP+) activity"/>
    <property type="evidence" value="ECO:0007669"/>
    <property type="project" value="InterPro"/>
</dbReference>
<evidence type="ECO:0000256" key="18">
    <source>
        <dbReference type="ARBA" id="ARBA00022801"/>
    </source>
</evidence>
<dbReference type="InterPro" id="IPR015424">
    <property type="entry name" value="PyrdxlP-dep_Trfase"/>
</dbReference>
<dbReference type="InterPro" id="IPR016169">
    <property type="entry name" value="FAD-bd_PCMH_sub2"/>
</dbReference>
<evidence type="ECO:0000259" key="33">
    <source>
        <dbReference type="PROSITE" id="PS51371"/>
    </source>
</evidence>
<dbReference type="FunFam" id="3.10.580.10:FF:000002">
    <property type="entry name" value="Magnesium/cobalt efflux protein CorC"/>
    <property type="match status" value="1"/>
</dbReference>
<dbReference type="PANTHER" id="PTHR11986:SF79">
    <property type="entry name" value="ACETYLORNITHINE AMINOTRANSFERASE, MITOCHONDRIAL"/>
    <property type="match status" value="1"/>
</dbReference>
<accession>A0A8X6IFV4</accession>
<dbReference type="FunFam" id="3.40.50.720:FF:000094">
    <property type="entry name" value="Bifunctional protein FolD"/>
    <property type="match status" value="1"/>
</dbReference>
<keyword evidence="31" id="KW-0175">Coiled coil</keyword>
<comment type="subcellular location">
    <subcellularLocation>
        <location evidence="2">Membrane</location>
        <topology evidence="2">Multi-pass membrane protein</topology>
    </subcellularLocation>
    <subcellularLocation>
        <location evidence="3">Mitochondrion</location>
    </subcellularLocation>
</comment>
<dbReference type="InterPro" id="IPR000672">
    <property type="entry name" value="THF_DH/CycHdrlase"/>
</dbReference>
<evidence type="ECO:0000256" key="26">
    <source>
        <dbReference type="ARBA" id="ARBA00023167"/>
    </source>
</evidence>
<dbReference type="OrthoDB" id="10261433at2759"/>
<keyword evidence="24 29" id="KW-0129">CBS domain</keyword>
<evidence type="ECO:0000313" key="35">
    <source>
        <dbReference type="EMBL" id="GFQ76455.1"/>
    </source>
</evidence>
<evidence type="ECO:0000256" key="6">
    <source>
        <dbReference type="ARBA" id="ARBA00010484"/>
    </source>
</evidence>
<dbReference type="InterPro" id="IPR015422">
    <property type="entry name" value="PyrdxlP-dep_Trfase_small"/>
</dbReference>
<dbReference type="Pfam" id="PF02441">
    <property type="entry name" value="Flavoprotein"/>
    <property type="match status" value="1"/>
</dbReference>
<evidence type="ECO:0000256" key="9">
    <source>
        <dbReference type="ARBA" id="ARBA00022576"/>
    </source>
</evidence>
<dbReference type="InterPro" id="IPR044751">
    <property type="entry name" value="Ion_transp-like_CBS"/>
</dbReference>
<comment type="catalytic activity">
    <reaction evidence="28">
        <text>(6R)-5,10-methenyltetrahydrofolate + H2O = (6R)-10-formyltetrahydrofolate + H(+)</text>
        <dbReference type="Rhea" id="RHEA:23700"/>
        <dbReference type="ChEBI" id="CHEBI:15377"/>
        <dbReference type="ChEBI" id="CHEBI:15378"/>
        <dbReference type="ChEBI" id="CHEBI:57455"/>
        <dbReference type="ChEBI" id="CHEBI:195366"/>
        <dbReference type="EC" id="3.5.4.9"/>
    </reaction>
</comment>
<dbReference type="PROSITE" id="PS00766">
    <property type="entry name" value="THF_DHG_CYH_1"/>
    <property type="match status" value="1"/>
</dbReference>
<dbReference type="InterPro" id="IPR036291">
    <property type="entry name" value="NAD(P)-bd_dom_sf"/>
</dbReference>
<dbReference type="SUPFAM" id="SSF52507">
    <property type="entry name" value="Homo-oligomeric flavin-containing Cys decarboxylases, HFCD"/>
    <property type="match status" value="1"/>
</dbReference>
<dbReference type="InterPro" id="IPR005814">
    <property type="entry name" value="Aminotrans_3"/>
</dbReference>
<keyword evidence="23" id="KW-0368">Histidine biosynthesis</keyword>
<keyword evidence="26" id="KW-0486">Methionine biosynthesis</keyword>
<proteinExistence type="inferred from homology"/>
<dbReference type="FunFam" id="3.40.50.10860:FF:000005">
    <property type="entry name" value="C-1-tetrahydrofolate synthase, cytoplasmic, putative"/>
    <property type="match status" value="1"/>
</dbReference>
<keyword evidence="21 30" id="KW-1133">Transmembrane helix</keyword>
<dbReference type="CDD" id="cd01080">
    <property type="entry name" value="NAD_bind_m-THF_DH_Cyclohyd"/>
    <property type="match status" value="1"/>
</dbReference>
<evidence type="ECO:0000256" key="23">
    <source>
        <dbReference type="ARBA" id="ARBA00023102"/>
    </source>
</evidence>
<evidence type="ECO:0000256" key="24">
    <source>
        <dbReference type="ARBA" id="ARBA00023122"/>
    </source>
</evidence>
<evidence type="ECO:0000256" key="25">
    <source>
        <dbReference type="ARBA" id="ARBA00023136"/>
    </source>
</evidence>
<keyword evidence="9" id="KW-0032">Aminotransferase</keyword>
<dbReference type="NCBIfam" id="NF010247">
    <property type="entry name" value="PRK13694.1"/>
    <property type="match status" value="1"/>
</dbReference>
<dbReference type="InterPro" id="IPR002550">
    <property type="entry name" value="CNNM"/>
</dbReference>
<keyword evidence="11" id="KW-0028">Amino-acid biosynthesis</keyword>
<dbReference type="InterPro" id="IPR046367">
    <property type="entry name" value="GapR-like_DNA-bd"/>
</dbReference>
<dbReference type="InterPro" id="IPR050103">
    <property type="entry name" value="Class-III_PLP-dep_AT"/>
</dbReference>
<dbReference type="Pfam" id="PF03471">
    <property type="entry name" value="CorC_HlyC"/>
    <property type="match status" value="1"/>
</dbReference>
<feature type="transmembrane region" description="Helical" evidence="32">
    <location>
        <begin position="449"/>
        <end position="475"/>
    </location>
</feature>
<dbReference type="PROSITE" id="PS00600">
    <property type="entry name" value="AA_TRANSFER_CLASS_3"/>
    <property type="match status" value="1"/>
</dbReference>
<keyword evidence="22" id="KW-0560">Oxidoreductase</keyword>
<evidence type="ECO:0000256" key="28">
    <source>
        <dbReference type="ARBA" id="ARBA00036357"/>
    </source>
</evidence>
<dbReference type="NCBIfam" id="NF010784">
    <property type="entry name" value="PRK14187.1"/>
    <property type="match status" value="1"/>
</dbReference>
<dbReference type="GO" id="GO:0005739">
    <property type="term" value="C:mitochondrion"/>
    <property type="evidence" value="ECO:0007669"/>
    <property type="project" value="UniProtKB-SubCell"/>
</dbReference>
<keyword evidence="20" id="KW-0663">Pyridoxal phosphate</keyword>
<keyword evidence="8" id="KW-0554">One-carbon metabolism</keyword>
<evidence type="ECO:0000256" key="16">
    <source>
        <dbReference type="ARBA" id="ARBA00022737"/>
    </source>
</evidence>
<dbReference type="InterPro" id="IPR004636">
    <property type="entry name" value="AcOrn/SuccOrn_fam"/>
</dbReference>
<dbReference type="InterPro" id="IPR000644">
    <property type="entry name" value="CBS_dom"/>
</dbReference>
<evidence type="ECO:0000256" key="22">
    <source>
        <dbReference type="ARBA" id="ARBA00023002"/>
    </source>
</evidence>
<dbReference type="GO" id="GO:0008483">
    <property type="term" value="F:transaminase activity"/>
    <property type="evidence" value="ECO:0007669"/>
    <property type="project" value="UniProtKB-KW"/>
</dbReference>
<evidence type="ECO:0000256" key="13">
    <source>
        <dbReference type="ARBA" id="ARBA00022643"/>
    </source>
</evidence>
<keyword evidence="19" id="KW-0521">NADP</keyword>